<keyword evidence="4 12" id="KW-0716">Sensory transduction</keyword>
<keyword evidence="3 12" id="KW-0919">Taste</keyword>
<evidence type="ECO:0000256" key="5">
    <source>
        <dbReference type="ARBA" id="ARBA00022692"/>
    </source>
</evidence>
<evidence type="ECO:0000256" key="6">
    <source>
        <dbReference type="ARBA" id="ARBA00022989"/>
    </source>
</evidence>
<dbReference type="InterPro" id="IPR007960">
    <property type="entry name" value="TAS2R"/>
</dbReference>
<keyword evidence="5 12" id="KW-0812">Transmembrane</keyword>
<evidence type="ECO:0000256" key="13">
    <source>
        <dbReference type="SAM" id="Phobius"/>
    </source>
</evidence>
<organism evidence="14 15">
    <name type="scientific">Sphaeramia orbicularis</name>
    <name type="common">orbiculate cardinalfish</name>
    <dbReference type="NCBI Taxonomy" id="375764"/>
    <lineage>
        <taxon>Eukaryota</taxon>
        <taxon>Metazoa</taxon>
        <taxon>Chordata</taxon>
        <taxon>Craniata</taxon>
        <taxon>Vertebrata</taxon>
        <taxon>Euteleostomi</taxon>
        <taxon>Actinopterygii</taxon>
        <taxon>Neopterygii</taxon>
        <taxon>Teleostei</taxon>
        <taxon>Neoteleostei</taxon>
        <taxon>Acanthomorphata</taxon>
        <taxon>Gobiaria</taxon>
        <taxon>Kurtiformes</taxon>
        <taxon>Apogonoidei</taxon>
        <taxon>Apogonidae</taxon>
        <taxon>Apogoninae</taxon>
        <taxon>Sphaeramia</taxon>
    </lineage>
</organism>
<keyword evidence="15" id="KW-1185">Reference proteome</keyword>
<evidence type="ECO:0000256" key="12">
    <source>
        <dbReference type="RuleBase" id="RU004424"/>
    </source>
</evidence>
<keyword evidence="8 12" id="KW-0472">Membrane</keyword>
<evidence type="ECO:0000256" key="8">
    <source>
        <dbReference type="ARBA" id="ARBA00023136"/>
    </source>
</evidence>
<dbReference type="FunCoup" id="A0A673CEQ7">
    <property type="interactions" value="717"/>
</dbReference>
<keyword evidence="9 12" id="KW-0675">Receptor</keyword>
<evidence type="ECO:0000256" key="11">
    <source>
        <dbReference type="RuleBase" id="RU004423"/>
    </source>
</evidence>
<feature type="transmembrane region" description="Helical" evidence="13">
    <location>
        <begin position="281"/>
        <end position="302"/>
    </location>
</feature>
<evidence type="ECO:0000256" key="7">
    <source>
        <dbReference type="ARBA" id="ARBA00023040"/>
    </source>
</evidence>
<feature type="transmembrane region" description="Helical" evidence="13">
    <location>
        <begin position="66"/>
        <end position="87"/>
    </location>
</feature>
<reference evidence="14" key="3">
    <citation type="submission" date="2025-09" db="UniProtKB">
        <authorList>
            <consortium name="Ensembl"/>
        </authorList>
    </citation>
    <scope>IDENTIFICATION</scope>
</reference>
<gene>
    <name evidence="14" type="primary">LOC115426219</name>
</gene>
<dbReference type="InParanoid" id="A0A673CEQ7"/>
<protein>
    <recommendedName>
        <fullName evidence="12">Taste receptor type 2</fullName>
    </recommendedName>
</protein>
<evidence type="ECO:0000256" key="9">
    <source>
        <dbReference type="ARBA" id="ARBA00023170"/>
    </source>
</evidence>
<dbReference type="Pfam" id="PF05296">
    <property type="entry name" value="TAS2R"/>
    <property type="match status" value="1"/>
</dbReference>
<keyword evidence="6 13" id="KW-1133">Transmembrane helix</keyword>
<sequence>MSTYPPHPSYTRVGVQINIMLGTSKLTIWIMTGLFAITTVFFNLYIFLMSLFKYKQTKQWSPSETIIAALSVANVVHQLICYFWMTLDEIDRNCNIVEMPYSIILLLIFSLKFTIVWDTSFLTFYYSIKLVNTTNQCFTQIQAVIIKHVTVVVCLIPLCALGTCVPMLVVFVPENQTENNQDCGMMTPDSYTGRIYEAMLLLFSDVLPGVFMVKCCVSISVHLAIHLRNMKASTNGAHGPKMGSQLRVIQMALSLVGTFLCFLVVDLYVNYQIVVHHENAVVLAFLFISIFTTGTPVVLIYGKKSLWKALLHEYNIFLDVYPCLSCLKVSEEKDKPSTPAKLKN</sequence>
<evidence type="ECO:0000256" key="1">
    <source>
        <dbReference type="ARBA" id="ARBA00004141"/>
    </source>
</evidence>
<feature type="transmembrane region" description="Helical" evidence="13">
    <location>
        <begin position="99"/>
        <end position="128"/>
    </location>
</feature>
<dbReference type="GO" id="GO:0033038">
    <property type="term" value="F:bitter taste receptor activity"/>
    <property type="evidence" value="ECO:0007669"/>
    <property type="project" value="InterPro"/>
</dbReference>
<comment type="similarity">
    <text evidence="2 11">Belongs to the G-protein coupled receptor T2R family.</text>
</comment>
<dbReference type="CDD" id="cd00637">
    <property type="entry name" value="7tm_classA_rhodopsin-like"/>
    <property type="match status" value="1"/>
</dbReference>
<evidence type="ECO:0000313" key="15">
    <source>
        <dbReference type="Proteomes" id="UP000472271"/>
    </source>
</evidence>
<feature type="transmembrane region" description="Helical" evidence="13">
    <location>
        <begin position="206"/>
        <end position="227"/>
    </location>
</feature>
<feature type="transmembrane region" description="Helical" evidence="13">
    <location>
        <begin position="28"/>
        <end position="54"/>
    </location>
</feature>
<comment type="subcellular location">
    <subcellularLocation>
        <location evidence="1 12">Membrane</location>
        <topology evidence="1 12">Multi-pass membrane protein</topology>
    </subcellularLocation>
</comment>
<accession>A0A673CEQ7</accession>
<dbReference type="SUPFAM" id="SSF81321">
    <property type="entry name" value="Family A G protein-coupled receptor-like"/>
    <property type="match status" value="1"/>
</dbReference>
<dbReference type="PANTHER" id="PTHR11394:SF148">
    <property type="entry name" value="TASTE RECEPTOR TYPE 2"/>
    <property type="match status" value="1"/>
</dbReference>
<keyword evidence="7 12" id="KW-0297">G-protein coupled receptor</keyword>
<reference evidence="14" key="1">
    <citation type="submission" date="2019-06" db="EMBL/GenBank/DDBJ databases">
        <authorList>
            <consortium name="Wellcome Sanger Institute Data Sharing"/>
        </authorList>
    </citation>
    <scope>NUCLEOTIDE SEQUENCE [LARGE SCALE GENOMIC DNA]</scope>
</reference>
<dbReference type="Proteomes" id="UP000472271">
    <property type="component" value="Chromosome 9"/>
</dbReference>
<dbReference type="GO" id="GO:0016020">
    <property type="term" value="C:membrane"/>
    <property type="evidence" value="ECO:0007669"/>
    <property type="project" value="UniProtKB-SubCell"/>
</dbReference>
<feature type="transmembrane region" description="Helical" evidence="13">
    <location>
        <begin position="149"/>
        <end position="172"/>
    </location>
</feature>
<dbReference type="AlphaFoldDB" id="A0A673CEQ7"/>
<dbReference type="GO" id="GO:0004930">
    <property type="term" value="F:G protein-coupled receptor activity"/>
    <property type="evidence" value="ECO:0007669"/>
    <property type="project" value="UniProtKB-KW"/>
</dbReference>
<reference evidence="14" key="2">
    <citation type="submission" date="2025-08" db="UniProtKB">
        <authorList>
            <consortium name="Ensembl"/>
        </authorList>
    </citation>
    <scope>IDENTIFICATION</scope>
</reference>
<evidence type="ECO:0000256" key="2">
    <source>
        <dbReference type="ARBA" id="ARBA00007376"/>
    </source>
</evidence>
<feature type="transmembrane region" description="Helical" evidence="13">
    <location>
        <begin position="248"/>
        <end position="269"/>
    </location>
</feature>
<name>A0A673CEQ7_9TELE</name>
<dbReference type="Ensembl" id="ENSSORT00005053833.1">
    <property type="protein sequence ID" value="ENSSORP00005052585.1"/>
    <property type="gene ID" value="ENSSORG00005023688.1"/>
</dbReference>
<evidence type="ECO:0000256" key="3">
    <source>
        <dbReference type="ARBA" id="ARBA00022480"/>
    </source>
</evidence>
<dbReference type="PANTHER" id="PTHR11394">
    <property type="entry name" value="TASTE RECEPTOR TYPE 2"/>
    <property type="match status" value="1"/>
</dbReference>
<evidence type="ECO:0000313" key="14">
    <source>
        <dbReference type="Ensembl" id="ENSSORP00005052585.1"/>
    </source>
</evidence>
<evidence type="ECO:0000256" key="10">
    <source>
        <dbReference type="ARBA" id="ARBA00023224"/>
    </source>
</evidence>
<keyword evidence="10 12" id="KW-0807">Transducer</keyword>
<dbReference type="Gene3D" id="1.20.1070.10">
    <property type="entry name" value="Rhodopsin 7-helix transmembrane proteins"/>
    <property type="match status" value="1"/>
</dbReference>
<evidence type="ECO:0000256" key="4">
    <source>
        <dbReference type="ARBA" id="ARBA00022606"/>
    </source>
</evidence>
<proteinExistence type="inferred from homology"/>